<evidence type="ECO:0000313" key="3">
    <source>
        <dbReference type="Proteomes" id="UP000192674"/>
    </source>
</evidence>
<dbReference type="EMBL" id="FWXV01000011">
    <property type="protein sequence ID" value="SMD25024.1"/>
    <property type="molecule type" value="Genomic_DNA"/>
</dbReference>
<evidence type="ECO:0000313" key="2">
    <source>
        <dbReference type="EMBL" id="SMD25024.1"/>
    </source>
</evidence>
<proteinExistence type="predicted"/>
<keyword evidence="3" id="KW-1185">Reference proteome</keyword>
<protein>
    <submittedName>
        <fullName evidence="2">Ca-activated chloride channel family protein</fullName>
    </submittedName>
</protein>
<dbReference type="SUPFAM" id="SSF53300">
    <property type="entry name" value="vWA-like"/>
    <property type="match status" value="1"/>
</dbReference>
<accession>A0A1W2FTD1</accession>
<organism evidence="2 3">
    <name type="scientific">Kibdelosporangium aridum</name>
    <dbReference type="NCBI Taxonomy" id="2030"/>
    <lineage>
        <taxon>Bacteria</taxon>
        <taxon>Bacillati</taxon>
        <taxon>Actinomycetota</taxon>
        <taxon>Actinomycetes</taxon>
        <taxon>Pseudonocardiales</taxon>
        <taxon>Pseudonocardiaceae</taxon>
        <taxon>Kibdelosporangium</taxon>
    </lineage>
</organism>
<evidence type="ECO:0000259" key="1">
    <source>
        <dbReference type="PROSITE" id="PS50234"/>
    </source>
</evidence>
<dbReference type="SMART" id="SM00327">
    <property type="entry name" value="VWA"/>
    <property type="match status" value="1"/>
</dbReference>
<dbReference type="Pfam" id="PF13531">
    <property type="entry name" value="SBP_bac_11"/>
    <property type="match status" value="1"/>
</dbReference>
<dbReference type="InterPro" id="IPR036465">
    <property type="entry name" value="vWFA_dom_sf"/>
</dbReference>
<dbReference type="Gene3D" id="3.40.50.410">
    <property type="entry name" value="von Willebrand factor, type A domain"/>
    <property type="match status" value="1"/>
</dbReference>
<dbReference type="OrthoDB" id="5621159at2"/>
<gene>
    <name evidence="2" type="ORF">SAMN05661093_08889</name>
</gene>
<dbReference type="PROSITE" id="PS50234">
    <property type="entry name" value="VWFA"/>
    <property type="match status" value="1"/>
</dbReference>
<dbReference type="InterPro" id="IPR002035">
    <property type="entry name" value="VWF_A"/>
</dbReference>
<dbReference type="Proteomes" id="UP000192674">
    <property type="component" value="Unassembled WGS sequence"/>
</dbReference>
<dbReference type="SUPFAM" id="SSF53850">
    <property type="entry name" value="Periplasmic binding protein-like II"/>
    <property type="match status" value="1"/>
</dbReference>
<dbReference type="AlphaFoldDB" id="A0A1W2FTD1"/>
<sequence>MVLALVCGAVMGAIVLVAVMILVPATERATNCVTLVTSSSTEKGDLIKELADRYNAAGRTFGGRCARIESYKKTSGATLDLLAAGKWADTEEGQPEPQVWMPSSALWLGLLEQRGKAGQIGAGQGTSLTVSPMVIAMPKVMAEALGWPHKDIGWGDLNLNSRGGWAATGKQNEHWGRFTLGKDNPLRSTSGLASTIATYHAATKGDYNNIDTADAVAFVRGVEASVAYYIDDSVRFLKTLYEEDQKTDTPYISAMAMQEQMAFLYNHGAPTGDPKQLSSNPVNLKRPLVSIQPKEGTLVMEHPFYTLASATADQKDAAQDFYDFMLERPQQDRFQELGFRDRSGTANGRVLAGANAKNSGVPNRIAVPSAADQDRMLKAWEYTQRRGRILLVLDTSGSMGDPFDKNRKDPPFASKRIELLKPAVQKQLALLHDDDMVGLWTFATDGYTEKVPIGRAGDVRGTISSTVADLNPSGETALYKTVLDANKKMQDEFDSYRINAIVLLSDGEDTDGSVTKEAMLQQIDASRLDNTVRIFTIAYSADADKGVLAEIADKSKARSYDASNPVNVDRMFVYAFSNF</sequence>
<reference evidence="2 3" key="1">
    <citation type="submission" date="2017-04" db="EMBL/GenBank/DDBJ databases">
        <authorList>
            <person name="Afonso C.L."/>
            <person name="Miller P.J."/>
            <person name="Scott M.A."/>
            <person name="Spackman E."/>
            <person name="Goraichik I."/>
            <person name="Dimitrov K.M."/>
            <person name="Suarez D.L."/>
            <person name="Swayne D.E."/>
        </authorList>
    </citation>
    <scope>NUCLEOTIDE SEQUENCE [LARGE SCALE GENOMIC DNA]</scope>
    <source>
        <strain evidence="2 3">DSM 43828</strain>
    </source>
</reference>
<name>A0A1W2FTD1_KIBAR</name>
<feature type="domain" description="VWFA" evidence="1">
    <location>
        <begin position="388"/>
        <end position="579"/>
    </location>
</feature>
<dbReference type="Pfam" id="PF00092">
    <property type="entry name" value="VWA"/>
    <property type="match status" value="1"/>
</dbReference>